<dbReference type="CDD" id="cd03293">
    <property type="entry name" value="ABC_NrtD_SsuB_transporters"/>
    <property type="match status" value="1"/>
</dbReference>
<dbReference type="PROSITE" id="PS00211">
    <property type="entry name" value="ABC_TRANSPORTER_1"/>
    <property type="match status" value="1"/>
</dbReference>
<dbReference type="SUPFAM" id="SSF52540">
    <property type="entry name" value="P-loop containing nucleoside triphosphate hydrolases"/>
    <property type="match status" value="1"/>
</dbReference>
<dbReference type="InterPro" id="IPR003593">
    <property type="entry name" value="AAA+_ATPase"/>
</dbReference>
<dbReference type="PROSITE" id="PS50893">
    <property type="entry name" value="ABC_TRANSPORTER_2"/>
    <property type="match status" value="1"/>
</dbReference>
<protein>
    <submittedName>
        <fullName evidence="5">NitT/TauT family transport system ATP-binding protein</fullName>
    </submittedName>
</protein>
<organism evidence="5 6">
    <name type="scientific">Sanguibacter antarcticus</name>
    <dbReference type="NCBI Taxonomy" id="372484"/>
    <lineage>
        <taxon>Bacteria</taxon>
        <taxon>Bacillati</taxon>
        <taxon>Actinomycetota</taxon>
        <taxon>Actinomycetes</taxon>
        <taxon>Micrococcales</taxon>
        <taxon>Sanguibacteraceae</taxon>
        <taxon>Sanguibacter</taxon>
    </lineage>
</organism>
<dbReference type="OrthoDB" id="8773773at2"/>
<dbReference type="EMBL" id="PDJG01000001">
    <property type="protein sequence ID" value="PFG33906.1"/>
    <property type="molecule type" value="Genomic_DNA"/>
</dbReference>
<dbReference type="GO" id="GO:0005524">
    <property type="term" value="F:ATP binding"/>
    <property type="evidence" value="ECO:0007669"/>
    <property type="project" value="UniProtKB-KW"/>
</dbReference>
<gene>
    <name evidence="5" type="ORF">ATL42_1800</name>
</gene>
<dbReference type="AlphaFoldDB" id="A0A2A9E5H7"/>
<evidence type="ECO:0000259" key="4">
    <source>
        <dbReference type="PROSITE" id="PS50893"/>
    </source>
</evidence>
<dbReference type="PANTHER" id="PTHR42788:SF13">
    <property type="entry name" value="ALIPHATIC SULFONATES IMPORT ATP-BINDING PROTEIN SSUB"/>
    <property type="match status" value="1"/>
</dbReference>
<dbReference type="InterPro" id="IPR003439">
    <property type="entry name" value="ABC_transporter-like_ATP-bd"/>
</dbReference>
<proteinExistence type="predicted"/>
<evidence type="ECO:0000256" key="2">
    <source>
        <dbReference type="ARBA" id="ARBA00022741"/>
    </source>
</evidence>
<keyword evidence="1" id="KW-0813">Transport</keyword>
<evidence type="ECO:0000256" key="3">
    <source>
        <dbReference type="ARBA" id="ARBA00022840"/>
    </source>
</evidence>
<dbReference type="RefSeq" id="WP_098456460.1">
    <property type="nucleotide sequence ID" value="NZ_PDJG01000001.1"/>
</dbReference>
<evidence type="ECO:0000313" key="5">
    <source>
        <dbReference type="EMBL" id="PFG33906.1"/>
    </source>
</evidence>
<keyword evidence="2" id="KW-0547">Nucleotide-binding</keyword>
<dbReference type="Pfam" id="PF00005">
    <property type="entry name" value="ABC_tran"/>
    <property type="match status" value="1"/>
</dbReference>
<dbReference type="InterPro" id="IPR050166">
    <property type="entry name" value="ABC_transporter_ATP-bind"/>
</dbReference>
<accession>A0A2A9E5H7</accession>
<comment type="caution">
    <text evidence="5">The sequence shown here is derived from an EMBL/GenBank/DDBJ whole genome shotgun (WGS) entry which is preliminary data.</text>
</comment>
<dbReference type="GO" id="GO:0016887">
    <property type="term" value="F:ATP hydrolysis activity"/>
    <property type="evidence" value="ECO:0007669"/>
    <property type="project" value="InterPro"/>
</dbReference>
<dbReference type="InterPro" id="IPR017871">
    <property type="entry name" value="ABC_transporter-like_CS"/>
</dbReference>
<evidence type="ECO:0000313" key="6">
    <source>
        <dbReference type="Proteomes" id="UP000225548"/>
    </source>
</evidence>
<keyword evidence="3 5" id="KW-0067">ATP-binding</keyword>
<reference evidence="5 6" key="1">
    <citation type="submission" date="2017-10" db="EMBL/GenBank/DDBJ databases">
        <title>Sequencing the genomes of 1000 actinobacteria strains.</title>
        <authorList>
            <person name="Klenk H.-P."/>
        </authorList>
    </citation>
    <scope>NUCLEOTIDE SEQUENCE [LARGE SCALE GENOMIC DNA]</scope>
    <source>
        <strain evidence="5 6">DSM 18966</strain>
    </source>
</reference>
<dbReference type="Gene3D" id="3.40.50.300">
    <property type="entry name" value="P-loop containing nucleotide triphosphate hydrolases"/>
    <property type="match status" value="1"/>
</dbReference>
<keyword evidence="6" id="KW-1185">Reference proteome</keyword>
<sequence length="265" mass="28619">MSITTSPRTAPETAVPGTAQRTAVTISGVSKRFADDGPLVLDGIDLTIQPGEFVCLLGASGCGKSTLLNIMAGLDRPSAGSVDVIGEGAALMFQEAALFPWLTAGQNVDLALKLRGVARRDRGARVADLLGLVHLGGAADKRVHELSGGMRSRVALARALAQERDVLLMDEPFAALDAITRDLLHDELERVWQTTGRTVVFITHNVREAVRLGQRVLLMSSRPGRIVREWQVDVTGERSISAPEVARLAHEITDKLREEIRRHAV</sequence>
<feature type="domain" description="ABC transporter" evidence="4">
    <location>
        <begin position="24"/>
        <end position="248"/>
    </location>
</feature>
<dbReference type="InterPro" id="IPR027417">
    <property type="entry name" value="P-loop_NTPase"/>
</dbReference>
<dbReference type="Proteomes" id="UP000225548">
    <property type="component" value="Unassembled WGS sequence"/>
</dbReference>
<dbReference type="SMART" id="SM00382">
    <property type="entry name" value="AAA"/>
    <property type="match status" value="1"/>
</dbReference>
<evidence type="ECO:0000256" key="1">
    <source>
        <dbReference type="ARBA" id="ARBA00022448"/>
    </source>
</evidence>
<name>A0A2A9E5H7_9MICO</name>
<dbReference type="PANTHER" id="PTHR42788">
    <property type="entry name" value="TAURINE IMPORT ATP-BINDING PROTEIN-RELATED"/>
    <property type="match status" value="1"/>
</dbReference>